<dbReference type="RefSeq" id="WP_315726965.1">
    <property type="nucleotide sequence ID" value="NZ_JAVUPU010000006.1"/>
</dbReference>
<gene>
    <name evidence="1" type="ORF">RQX22_12980</name>
</gene>
<keyword evidence="2" id="KW-1185">Reference proteome</keyword>
<dbReference type="EMBL" id="JAVUPU010000006">
    <property type="protein sequence ID" value="MDT9599868.1"/>
    <property type="molecule type" value="Genomic_DNA"/>
</dbReference>
<protein>
    <submittedName>
        <fullName evidence="1">Uncharacterized protein</fullName>
    </submittedName>
</protein>
<accession>A0ABU3Q8Y4</accession>
<proteinExistence type="predicted"/>
<dbReference type="Proteomes" id="UP001259572">
    <property type="component" value="Unassembled WGS sequence"/>
</dbReference>
<name>A0ABU3Q8Y4_9SPHN</name>
<reference evidence="1 2" key="1">
    <citation type="submission" date="2023-05" db="EMBL/GenBank/DDBJ databases">
        <authorList>
            <person name="Guo Y."/>
        </authorList>
    </citation>
    <scope>NUCLEOTIDE SEQUENCE [LARGE SCALE GENOMIC DNA]</scope>
    <source>
        <strain evidence="1 2">GR2756</strain>
    </source>
</reference>
<evidence type="ECO:0000313" key="1">
    <source>
        <dbReference type="EMBL" id="MDT9599868.1"/>
    </source>
</evidence>
<evidence type="ECO:0000313" key="2">
    <source>
        <dbReference type="Proteomes" id="UP001259572"/>
    </source>
</evidence>
<comment type="caution">
    <text evidence="1">The sequence shown here is derived from an EMBL/GenBank/DDBJ whole genome shotgun (WGS) entry which is preliminary data.</text>
</comment>
<organism evidence="1 2">
    <name type="scientific">Sphingosinicella rhizophila</name>
    <dbReference type="NCBI Taxonomy" id="3050082"/>
    <lineage>
        <taxon>Bacteria</taxon>
        <taxon>Pseudomonadati</taxon>
        <taxon>Pseudomonadota</taxon>
        <taxon>Alphaproteobacteria</taxon>
        <taxon>Sphingomonadales</taxon>
        <taxon>Sphingosinicellaceae</taxon>
        <taxon>Sphingosinicella</taxon>
    </lineage>
</organism>
<sequence length="105" mass="11834">MRKLEIIKAGKAFQVSYRIKSETTANGTSQERYDDLVGRLEKLKAVLRSRHFDDEAHTATSSWIVRSSETTAEGLGRKLARSLTPGVDLLEVIEVVPSNWFQLTK</sequence>